<keyword evidence="5" id="KW-0611">Plant defense</keyword>
<dbReference type="GO" id="GO:0000166">
    <property type="term" value="F:nucleotide binding"/>
    <property type="evidence" value="ECO:0007669"/>
    <property type="project" value="UniProtKB-KW"/>
</dbReference>
<accession>A0A835KJI6</accession>
<evidence type="ECO:0000256" key="3">
    <source>
        <dbReference type="ARBA" id="ARBA00022737"/>
    </source>
</evidence>
<dbReference type="InterPro" id="IPR041118">
    <property type="entry name" value="Rx_N"/>
</dbReference>
<evidence type="ECO:0000259" key="6">
    <source>
        <dbReference type="Pfam" id="PF18052"/>
    </source>
</evidence>
<gene>
    <name evidence="7" type="ORF">HU200_013573</name>
</gene>
<dbReference type="OrthoDB" id="666944at2759"/>
<dbReference type="AlphaFoldDB" id="A0A835KJI6"/>
<feature type="domain" description="Disease resistance N-terminal" evidence="6">
    <location>
        <begin position="13"/>
        <end position="64"/>
    </location>
</feature>
<name>A0A835KJI6_9POAL</name>
<dbReference type="EMBL" id="JACEFO010001278">
    <property type="protein sequence ID" value="KAF8742636.1"/>
    <property type="molecule type" value="Genomic_DNA"/>
</dbReference>
<evidence type="ECO:0000256" key="1">
    <source>
        <dbReference type="ARBA" id="ARBA00008894"/>
    </source>
</evidence>
<evidence type="ECO:0000256" key="2">
    <source>
        <dbReference type="ARBA" id="ARBA00022614"/>
    </source>
</evidence>
<dbReference type="Pfam" id="PF18052">
    <property type="entry name" value="Rx_N"/>
    <property type="match status" value="1"/>
</dbReference>
<evidence type="ECO:0000256" key="5">
    <source>
        <dbReference type="ARBA" id="ARBA00022821"/>
    </source>
</evidence>
<evidence type="ECO:0000313" key="7">
    <source>
        <dbReference type="EMBL" id="KAF8742636.1"/>
    </source>
</evidence>
<proteinExistence type="inferred from homology"/>
<dbReference type="Proteomes" id="UP000636709">
    <property type="component" value="Unassembled WGS sequence"/>
</dbReference>
<evidence type="ECO:0000313" key="8">
    <source>
        <dbReference type="Proteomes" id="UP000636709"/>
    </source>
</evidence>
<sequence length="84" mass="9037">MAEILTGTLTAAVVNIAKDKLTSAIAGQANLLWNFGDDLEDMNSVLESISAALHDAERRSAKEKFGAAVAEAAQARRHRHLRHA</sequence>
<keyword evidence="3" id="KW-0677">Repeat</keyword>
<dbReference type="GO" id="GO:0006952">
    <property type="term" value="P:defense response"/>
    <property type="evidence" value="ECO:0007669"/>
    <property type="project" value="UniProtKB-KW"/>
</dbReference>
<reference evidence="7" key="1">
    <citation type="submission" date="2020-07" db="EMBL/GenBank/DDBJ databases">
        <title>Genome sequence and genetic diversity analysis of an under-domesticated orphan crop, white fonio (Digitaria exilis).</title>
        <authorList>
            <person name="Bennetzen J.L."/>
            <person name="Chen S."/>
            <person name="Ma X."/>
            <person name="Wang X."/>
            <person name="Yssel A.E.J."/>
            <person name="Chaluvadi S.R."/>
            <person name="Johnson M."/>
            <person name="Gangashetty P."/>
            <person name="Hamidou F."/>
            <person name="Sanogo M.D."/>
            <person name="Zwaenepoel A."/>
            <person name="Wallace J."/>
            <person name="Van De Peer Y."/>
            <person name="Van Deynze A."/>
        </authorList>
    </citation>
    <scope>NUCLEOTIDE SEQUENCE</scope>
    <source>
        <tissue evidence="7">Leaves</tissue>
    </source>
</reference>
<dbReference type="Gene3D" id="1.20.5.4130">
    <property type="match status" value="1"/>
</dbReference>
<comment type="similarity">
    <text evidence="1">Belongs to the disease resistance NB-LRR family.</text>
</comment>
<keyword evidence="2" id="KW-0433">Leucine-rich repeat</keyword>
<comment type="caution">
    <text evidence="7">The sequence shown here is derived from an EMBL/GenBank/DDBJ whole genome shotgun (WGS) entry which is preliminary data.</text>
</comment>
<keyword evidence="8" id="KW-1185">Reference proteome</keyword>
<evidence type="ECO:0000256" key="4">
    <source>
        <dbReference type="ARBA" id="ARBA00022741"/>
    </source>
</evidence>
<keyword evidence="4" id="KW-0547">Nucleotide-binding</keyword>
<organism evidence="7 8">
    <name type="scientific">Digitaria exilis</name>
    <dbReference type="NCBI Taxonomy" id="1010633"/>
    <lineage>
        <taxon>Eukaryota</taxon>
        <taxon>Viridiplantae</taxon>
        <taxon>Streptophyta</taxon>
        <taxon>Embryophyta</taxon>
        <taxon>Tracheophyta</taxon>
        <taxon>Spermatophyta</taxon>
        <taxon>Magnoliopsida</taxon>
        <taxon>Liliopsida</taxon>
        <taxon>Poales</taxon>
        <taxon>Poaceae</taxon>
        <taxon>PACMAD clade</taxon>
        <taxon>Panicoideae</taxon>
        <taxon>Panicodae</taxon>
        <taxon>Paniceae</taxon>
        <taxon>Anthephorinae</taxon>
        <taxon>Digitaria</taxon>
    </lineage>
</organism>
<protein>
    <recommendedName>
        <fullName evidence="6">Disease resistance N-terminal domain-containing protein</fullName>
    </recommendedName>
</protein>